<gene>
    <name evidence="1" type="ordered locus">AARI_26290</name>
</gene>
<name>A0ABP1U6R8_GLUAR</name>
<accession>A0ABP1U6R8</accession>
<protein>
    <submittedName>
        <fullName evidence="1">Uncharacterized protein</fullName>
    </submittedName>
</protein>
<reference evidence="2" key="2">
    <citation type="submission" date="2010-07" db="EMBL/GenBank/DDBJ databases">
        <title>Complete genome sequence of Arthrobacter arilaitensis (strain DSM 16368 / CIP 108037 / JCM 13566 / Re117).</title>
        <authorList>
            <person name="Genoscope."/>
        </authorList>
    </citation>
    <scope>NUCLEOTIDE SEQUENCE [LARGE SCALE GENOMIC DNA]</scope>
    <source>
        <strain evidence="2">DSM 16368 / CIP 108037 / IAM 15318 / JCM 13566 / Re117</strain>
    </source>
</reference>
<evidence type="ECO:0000313" key="2">
    <source>
        <dbReference type="Proteomes" id="UP000006878"/>
    </source>
</evidence>
<sequence length="30" mass="3340">MHKAEHLQGIHSELQIARLQISGLSPLFKG</sequence>
<reference evidence="2" key="1">
    <citation type="journal article" date="2010" name="PLoS ONE">
        <title>The Arthrobacter arilaitensis Re117 genome sequence reveals its genetic adaptation to the surface of cheese.</title>
        <authorList>
            <person name="Monnet C."/>
            <person name="Loux V."/>
            <person name="Gibrat J.F."/>
            <person name="Spinnler E."/>
            <person name="Barbe V."/>
            <person name="Vacherie B."/>
            <person name="Gavory F."/>
            <person name="Gourbeyre E."/>
            <person name="Siguier P."/>
            <person name="Chandler M."/>
            <person name="Elleuch R."/>
            <person name="Irlinger F."/>
            <person name="Vallaeys T."/>
        </authorList>
    </citation>
    <scope>NUCLEOTIDE SEQUENCE</scope>
    <source>
        <strain evidence="2">DSM 16368 / CIP 108037 / IAM 15318 / JCM 13566 / Re117</strain>
    </source>
</reference>
<dbReference type="EMBL" id="FQ311875">
    <property type="protein sequence ID" value="CBT76842.1"/>
    <property type="molecule type" value="Genomic_DNA"/>
</dbReference>
<organism evidence="1 2">
    <name type="scientific">Glutamicibacter arilaitensis (strain DSM 16368 / CIP 108037 / IAM 15318 / JCM 13566 / NCIMB 14258 / Re117)</name>
    <name type="common">Arthrobacter arilaitensis</name>
    <dbReference type="NCBI Taxonomy" id="861360"/>
    <lineage>
        <taxon>Bacteria</taxon>
        <taxon>Bacillati</taxon>
        <taxon>Actinomycetota</taxon>
        <taxon>Actinomycetes</taxon>
        <taxon>Micrococcales</taxon>
        <taxon>Micrococcaceae</taxon>
        <taxon>Glutamicibacter</taxon>
    </lineage>
</organism>
<keyword evidence="2" id="KW-1185">Reference proteome</keyword>
<evidence type="ECO:0000313" key="1">
    <source>
        <dbReference type="EMBL" id="CBT76842.1"/>
    </source>
</evidence>
<proteinExistence type="predicted"/>
<dbReference type="Proteomes" id="UP000006878">
    <property type="component" value="Chromosome"/>
</dbReference>